<keyword evidence="2" id="KW-0812">Transmembrane</keyword>
<reference evidence="3" key="1">
    <citation type="submission" date="2023-03" db="EMBL/GenBank/DDBJ databases">
        <title>Emydomyces testavorans Genome Sequence.</title>
        <authorList>
            <person name="Hoyer L."/>
        </authorList>
    </citation>
    <scope>NUCLEOTIDE SEQUENCE</scope>
    <source>
        <strain evidence="3">16-2883</strain>
    </source>
</reference>
<feature type="transmembrane region" description="Helical" evidence="2">
    <location>
        <begin position="243"/>
        <end position="262"/>
    </location>
</feature>
<accession>A0AAF0DI33</accession>
<feature type="transmembrane region" description="Helical" evidence="2">
    <location>
        <begin position="198"/>
        <end position="216"/>
    </location>
</feature>
<organism evidence="3 4">
    <name type="scientific">Emydomyces testavorans</name>
    <dbReference type="NCBI Taxonomy" id="2070801"/>
    <lineage>
        <taxon>Eukaryota</taxon>
        <taxon>Fungi</taxon>
        <taxon>Dikarya</taxon>
        <taxon>Ascomycota</taxon>
        <taxon>Pezizomycotina</taxon>
        <taxon>Eurotiomycetes</taxon>
        <taxon>Eurotiomycetidae</taxon>
        <taxon>Onygenales</taxon>
        <taxon>Nannizziopsiaceae</taxon>
        <taxon>Emydomyces</taxon>
    </lineage>
</organism>
<keyword evidence="4" id="KW-1185">Reference proteome</keyword>
<sequence>MDGDSTLEKSVGDASTEETEDTHSNSATFIRHRGSYVLTNRQTLKNNLLPAVGYLELANAGDFAANVWNMAPIPIYAVVLMAIGGTIALCMSCFAFRDAWLGWCNFRQLCEERRRLQAEIESNFSKETEKIDIGLRCYLDVNRREMGTEFFDRIVMDALMGFGAIVVSVGTYMAIAGANEKVWLASNLLSGYIGNSPAALFGLMNALWSAFVWIRAARHGTAAAKELGLNIAKYQLEPRLRAVKVHAVISGTTGVVAGFASMVTAKMWWGYVVLIPCIISSIWLNYFWRRRLGYERVLSKFPSELRAETLVQELRFISYAQSVFRDTPSSHFSEKLGIETASLPSALKFIEANGLFDDFSRHVLRETRLFAALSDGPDCESVTITSQTLLKADPSFAPLLLEIAQACVSQNGLRHFVYRERYLLEVLGCYLRYASLEPEEQSEAQ</sequence>
<proteinExistence type="predicted"/>
<evidence type="ECO:0008006" key="5">
    <source>
        <dbReference type="Google" id="ProtNLM"/>
    </source>
</evidence>
<keyword evidence="2" id="KW-0472">Membrane</keyword>
<evidence type="ECO:0000256" key="2">
    <source>
        <dbReference type="SAM" id="Phobius"/>
    </source>
</evidence>
<gene>
    <name evidence="3" type="ORF">PRK78_004081</name>
</gene>
<dbReference type="Proteomes" id="UP001219355">
    <property type="component" value="Chromosome 2"/>
</dbReference>
<feature type="transmembrane region" description="Helical" evidence="2">
    <location>
        <begin position="154"/>
        <end position="178"/>
    </location>
</feature>
<evidence type="ECO:0000313" key="3">
    <source>
        <dbReference type="EMBL" id="WEW58613.1"/>
    </source>
</evidence>
<evidence type="ECO:0000313" key="4">
    <source>
        <dbReference type="Proteomes" id="UP001219355"/>
    </source>
</evidence>
<feature type="compositionally biased region" description="Basic and acidic residues" evidence="1">
    <location>
        <begin position="1"/>
        <end position="11"/>
    </location>
</feature>
<evidence type="ECO:0000256" key="1">
    <source>
        <dbReference type="SAM" id="MobiDB-lite"/>
    </source>
</evidence>
<feature type="transmembrane region" description="Helical" evidence="2">
    <location>
        <begin position="73"/>
        <end position="96"/>
    </location>
</feature>
<name>A0AAF0DI33_9EURO</name>
<feature type="transmembrane region" description="Helical" evidence="2">
    <location>
        <begin position="268"/>
        <end position="288"/>
    </location>
</feature>
<keyword evidence="2" id="KW-1133">Transmembrane helix</keyword>
<dbReference type="EMBL" id="CP120628">
    <property type="protein sequence ID" value="WEW58613.1"/>
    <property type="molecule type" value="Genomic_DNA"/>
</dbReference>
<protein>
    <recommendedName>
        <fullName evidence="5">Integral membrane protein</fullName>
    </recommendedName>
</protein>
<feature type="region of interest" description="Disordered" evidence="1">
    <location>
        <begin position="1"/>
        <end position="25"/>
    </location>
</feature>
<dbReference type="AlphaFoldDB" id="A0AAF0DI33"/>